<evidence type="ECO:0000256" key="1">
    <source>
        <dbReference type="SAM" id="MobiDB-lite"/>
    </source>
</evidence>
<name>L1IAU6_GUITC</name>
<dbReference type="EnsemblProtists" id="EKX33333">
    <property type="protein sequence ID" value="EKX33333"/>
    <property type="gene ID" value="GUITHDRAFT_166504"/>
</dbReference>
<protein>
    <submittedName>
        <fullName evidence="2 3">Uncharacterized protein</fullName>
    </submittedName>
</protein>
<dbReference type="HOGENOM" id="CLU_812463_0_0_1"/>
<dbReference type="PaxDb" id="55529-EKX33333"/>
<dbReference type="GeneID" id="17290048"/>
<dbReference type="KEGG" id="gtt:GUITHDRAFT_166504"/>
<gene>
    <name evidence="2" type="ORF">GUITHDRAFT_166504</name>
</gene>
<organism evidence="2">
    <name type="scientific">Guillardia theta (strain CCMP2712)</name>
    <name type="common">Cryptophyte</name>
    <dbReference type="NCBI Taxonomy" id="905079"/>
    <lineage>
        <taxon>Eukaryota</taxon>
        <taxon>Cryptophyceae</taxon>
        <taxon>Pyrenomonadales</taxon>
        <taxon>Geminigeraceae</taxon>
        <taxon>Guillardia</taxon>
    </lineage>
</organism>
<dbReference type="EMBL" id="JH993146">
    <property type="protein sequence ID" value="EKX33333.1"/>
    <property type="molecule type" value="Genomic_DNA"/>
</dbReference>
<evidence type="ECO:0000313" key="3">
    <source>
        <dbReference type="EnsemblProtists" id="EKX33333"/>
    </source>
</evidence>
<feature type="region of interest" description="Disordered" evidence="1">
    <location>
        <begin position="1"/>
        <end position="20"/>
    </location>
</feature>
<reference evidence="3" key="3">
    <citation type="submission" date="2016-03" db="UniProtKB">
        <authorList>
            <consortium name="EnsemblProtists"/>
        </authorList>
    </citation>
    <scope>IDENTIFICATION</scope>
</reference>
<dbReference type="AlphaFoldDB" id="L1IAU6"/>
<sequence>MGEQGPRGPEGPAGGPSTAPLSISEIDAISGATYKTGYLAAGQLLYSDNDEIKFESVPAEISGQPYILTANEDKGLSGTTELVFHVNRPCFVYVLRDIRGTAAGGGQPPSWLANGFVKLDSVVEVSDSDMGSMAIYKSGMAMSGRISLGGNGAPPSVGYENNYVVVVAPSEEHATSGVGVIGLKIPADTEGNEAYEGSMGFSFTVNSPIYVMDLGVFNPLGSAPLPGTLSCRLYNMQTGELIAQQAFTEENRGDMKGGALYKALRSPVQLPAGFQAVIAADGYGSEMKNGNSEGAAPSWSFDNDGGKITFGSDALYGEKGEMPSEVAGSPGNRFAAATFRYT</sequence>
<keyword evidence="4" id="KW-1185">Reference proteome</keyword>
<evidence type="ECO:0000313" key="4">
    <source>
        <dbReference type="Proteomes" id="UP000011087"/>
    </source>
</evidence>
<reference evidence="2 4" key="1">
    <citation type="journal article" date="2012" name="Nature">
        <title>Algal genomes reveal evolutionary mosaicism and the fate of nucleomorphs.</title>
        <authorList>
            <consortium name="DOE Joint Genome Institute"/>
            <person name="Curtis B.A."/>
            <person name="Tanifuji G."/>
            <person name="Burki F."/>
            <person name="Gruber A."/>
            <person name="Irimia M."/>
            <person name="Maruyama S."/>
            <person name="Arias M.C."/>
            <person name="Ball S.G."/>
            <person name="Gile G.H."/>
            <person name="Hirakawa Y."/>
            <person name="Hopkins J.F."/>
            <person name="Kuo A."/>
            <person name="Rensing S.A."/>
            <person name="Schmutz J."/>
            <person name="Symeonidi A."/>
            <person name="Elias M."/>
            <person name="Eveleigh R.J."/>
            <person name="Herman E.K."/>
            <person name="Klute M.J."/>
            <person name="Nakayama T."/>
            <person name="Obornik M."/>
            <person name="Reyes-Prieto A."/>
            <person name="Armbrust E.V."/>
            <person name="Aves S.J."/>
            <person name="Beiko R.G."/>
            <person name="Coutinho P."/>
            <person name="Dacks J.B."/>
            <person name="Durnford D.G."/>
            <person name="Fast N.M."/>
            <person name="Green B.R."/>
            <person name="Grisdale C.J."/>
            <person name="Hempel F."/>
            <person name="Henrissat B."/>
            <person name="Hoppner M.P."/>
            <person name="Ishida K."/>
            <person name="Kim E."/>
            <person name="Koreny L."/>
            <person name="Kroth P.G."/>
            <person name="Liu Y."/>
            <person name="Malik S.B."/>
            <person name="Maier U.G."/>
            <person name="McRose D."/>
            <person name="Mock T."/>
            <person name="Neilson J.A."/>
            <person name="Onodera N.T."/>
            <person name="Poole A.M."/>
            <person name="Pritham E.J."/>
            <person name="Richards T.A."/>
            <person name="Rocap G."/>
            <person name="Roy S.W."/>
            <person name="Sarai C."/>
            <person name="Schaack S."/>
            <person name="Shirato S."/>
            <person name="Slamovits C.H."/>
            <person name="Spencer D.F."/>
            <person name="Suzuki S."/>
            <person name="Worden A.Z."/>
            <person name="Zauner S."/>
            <person name="Barry K."/>
            <person name="Bell C."/>
            <person name="Bharti A.K."/>
            <person name="Crow J.A."/>
            <person name="Grimwood J."/>
            <person name="Kramer R."/>
            <person name="Lindquist E."/>
            <person name="Lucas S."/>
            <person name="Salamov A."/>
            <person name="McFadden G.I."/>
            <person name="Lane C.E."/>
            <person name="Keeling P.J."/>
            <person name="Gray M.W."/>
            <person name="Grigoriev I.V."/>
            <person name="Archibald J.M."/>
        </authorList>
    </citation>
    <scope>NUCLEOTIDE SEQUENCE</scope>
    <source>
        <strain evidence="2 4">CCMP2712</strain>
    </source>
</reference>
<accession>L1IAU6</accession>
<reference evidence="4" key="2">
    <citation type="submission" date="2012-11" db="EMBL/GenBank/DDBJ databases">
        <authorList>
            <person name="Kuo A."/>
            <person name="Curtis B.A."/>
            <person name="Tanifuji G."/>
            <person name="Burki F."/>
            <person name="Gruber A."/>
            <person name="Irimia M."/>
            <person name="Maruyama S."/>
            <person name="Arias M.C."/>
            <person name="Ball S.G."/>
            <person name="Gile G.H."/>
            <person name="Hirakawa Y."/>
            <person name="Hopkins J.F."/>
            <person name="Rensing S.A."/>
            <person name="Schmutz J."/>
            <person name="Symeonidi A."/>
            <person name="Elias M."/>
            <person name="Eveleigh R.J."/>
            <person name="Herman E.K."/>
            <person name="Klute M.J."/>
            <person name="Nakayama T."/>
            <person name="Obornik M."/>
            <person name="Reyes-Prieto A."/>
            <person name="Armbrust E.V."/>
            <person name="Aves S.J."/>
            <person name="Beiko R.G."/>
            <person name="Coutinho P."/>
            <person name="Dacks J.B."/>
            <person name="Durnford D.G."/>
            <person name="Fast N.M."/>
            <person name="Green B.R."/>
            <person name="Grisdale C."/>
            <person name="Hempe F."/>
            <person name="Henrissat B."/>
            <person name="Hoppner M.P."/>
            <person name="Ishida K.-I."/>
            <person name="Kim E."/>
            <person name="Koreny L."/>
            <person name="Kroth P.G."/>
            <person name="Liu Y."/>
            <person name="Malik S.-B."/>
            <person name="Maier U.G."/>
            <person name="McRose D."/>
            <person name="Mock T."/>
            <person name="Neilson J.A."/>
            <person name="Onodera N.T."/>
            <person name="Poole A.M."/>
            <person name="Pritham E.J."/>
            <person name="Richards T.A."/>
            <person name="Rocap G."/>
            <person name="Roy S.W."/>
            <person name="Sarai C."/>
            <person name="Schaack S."/>
            <person name="Shirato S."/>
            <person name="Slamovits C.H."/>
            <person name="Spencer D.F."/>
            <person name="Suzuki S."/>
            <person name="Worden A.Z."/>
            <person name="Zauner S."/>
            <person name="Barry K."/>
            <person name="Bell C."/>
            <person name="Bharti A.K."/>
            <person name="Crow J.A."/>
            <person name="Grimwood J."/>
            <person name="Kramer R."/>
            <person name="Lindquist E."/>
            <person name="Lucas S."/>
            <person name="Salamov A."/>
            <person name="McFadden G.I."/>
            <person name="Lane C.E."/>
            <person name="Keeling P.J."/>
            <person name="Gray M.W."/>
            <person name="Grigoriev I.V."/>
            <person name="Archibald J.M."/>
        </authorList>
    </citation>
    <scope>NUCLEOTIDE SEQUENCE</scope>
    <source>
        <strain evidence="4">CCMP2712</strain>
    </source>
</reference>
<dbReference type="Proteomes" id="UP000011087">
    <property type="component" value="Unassembled WGS sequence"/>
</dbReference>
<evidence type="ECO:0000313" key="2">
    <source>
        <dbReference type="EMBL" id="EKX33333.1"/>
    </source>
</evidence>
<proteinExistence type="predicted"/>
<dbReference type="RefSeq" id="XP_005820313.1">
    <property type="nucleotide sequence ID" value="XM_005820256.1"/>
</dbReference>